<dbReference type="AlphaFoldDB" id="A0A6I5NCL5"/>
<keyword evidence="2" id="KW-1185">Reference proteome</keyword>
<protein>
    <submittedName>
        <fullName evidence="1">Uncharacterized protein</fullName>
    </submittedName>
</protein>
<gene>
    <name evidence="1" type="ORF">F6S87_00940</name>
</gene>
<dbReference type="RefSeq" id="WP_163226809.1">
    <property type="nucleotide sequence ID" value="NZ_VYSG01000001.1"/>
</dbReference>
<reference evidence="1 2" key="1">
    <citation type="submission" date="2019-09" db="EMBL/GenBank/DDBJ databases">
        <title>Phylogenetic characterization of a novel taxon of the genus Bifidobacterium: Bifidobacterium choloepi sp. nov.</title>
        <authorList>
            <person name="Modesto M."/>
            <person name="Satti M."/>
        </authorList>
    </citation>
    <scope>NUCLEOTIDE SEQUENCE [LARGE SCALE GENOMIC DNA]</scope>
    <source>
        <strain evidence="1 2">BRDM6</strain>
    </source>
</reference>
<name>A0A6I5NCL5_9BIFI</name>
<sequence length="195" mass="21821">MKPTNDNNDSVRKDLPSKIGDRAILCTITYEENGAYAVTEHCSTPDDASDKYREAHRIFPLIAADWWRKSLDDGNPLAEQHADIILPDPKWKCRICIAEAVGIDEHGNIELAIIESDQFALADAVPLSFLFEDFEVSQKEELAAEAELVAAQQTGDETAISQAQLHFDTIGKQAEEIHQRMEERIARLYGENAPN</sequence>
<evidence type="ECO:0000313" key="1">
    <source>
        <dbReference type="EMBL" id="NEG69214.1"/>
    </source>
</evidence>
<comment type="caution">
    <text evidence="1">The sequence shown here is derived from an EMBL/GenBank/DDBJ whole genome shotgun (WGS) entry which is preliminary data.</text>
</comment>
<organism evidence="1 2">
    <name type="scientific">Bifidobacterium choloepi</name>
    <dbReference type="NCBI Taxonomy" id="2614131"/>
    <lineage>
        <taxon>Bacteria</taxon>
        <taxon>Bacillati</taxon>
        <taxon>Actinomycetota</taxon>
        <taxon>Actinomycetes</taxon>
        <taxon>Bifidobacteriales</taxon>
        <taxon>Bifidobacteriaceae</taxon>
        <taxon>Bifidobacterium</taxon>
    </lineage>
</organism>
<accession>A0A6I5NCL5</accession>
<proteinExistence type="predicted"/>
<evidence type="ECO:0000313" key="2">
    <source>
        <dbReference type="Proteomes" id="UP000469292"/>
    </source>
</evidence>
<dbReference type="Proteomes" id="UP000469292">
    <property type="component" value="Unassembled WGS sequence"/>
</dbReference>
<dbReference type="EMBL" id="VYSG01000001">
    <property type="protein sequence ID" value="NEG69214.1"/>
    <property type="molecule type" value="Genomic_DNA"/>
</dbReference>